<name>A0AAU0ULQ0_9FIRM</name>
<dbReference type="KEGG" id="dbc:MFMK1_000962"/>
<dbReference type="AlphaFoldDB" id="A0AAU0ULQ0"/>
<sequence>MKKPFNQFQEIDQLIIEIGSDISSEKWSEAKSQTESLEVEWKRIVPKIQFSSERDNITSITRNIARLKGAIDAKDKSGALQEISEAKSNWQDIGK</sequence>
<organism evidence="1 2">
    <name type="scientific">Metallumcola ferriviriculae</name>
    <dbReference type="NCBI Taxonomy" id="3039180"/>
    <lineage>
        <taxon>Bacteria</taxon>
        <taxon>Bacillati</taxon>
        <taxon>Bacillota</taxon>
        <taxon>Clostridia</taxon>
        <taxon>Neomoorellales</taxon>
        <taxon>Desulfitibacteraceae</taxon>
        <taxon>Metallumcola</taxon>
    </lineage>
</organism>
<proteinExistence type="predicted"/>
<evidence type="ECO:0000313" key="1">
    <source>
        <dbReference type="EMBL" id="WRO21166.1"/>
    </source>
</evidence>
<dbReference type="RefSeq" id="WP_366924022.1">
    <property type="nucleotide sequence ID" value="NZ_CP121694.1"/>
</dbReference>
<dbReference type="EMBL" id="CP121694">
    <property type="protein sequence ID" value="WRO21166.1"/>
    <property type="molecule type" value="Genomic_DNA"/>
</dbReference>
<dbReference type="Pfam" id="PF14276">
    <property type="entry name" value="DUF4363"/>
    <property type="match status" value="1"/>
</dbReference>
<dbReference type="InterPro" id="IPR025373">
    <property type="entry name" value="DUF4363"/>
</dbReference>
<keyword evidence="2" id="KW-1185">Reference proteome</keyword>
<accession>A0AAU0ULQ0</accession>
<protein>
    <submittedName>
        <fullName evidence="1">DUF4363 family protein</fullName>
    </submittedName>
</protein>
<dbReference type="Proteomes" id="UP001329915">
    <property type="component" value="Chromosome"/>
</dbReference>
<evidence type="ECO:0000313" key="2">
    <source>
        <dbReference type="Proteomes" id="UP001329915"/>
    </source>
</evidence>
<reference evidence="1 2" key="1">
    <citation type="submission" date="2023-04" db="EMBL/GenBank/DDBJ databases">
        <authorList>
            <person name="Hsu D."/>
        </authorList>
    </citation>
    <scope>NUCLEOTIDE SEQUENCE [LARGE SCALE GENOMIC DNA]</scope>
    <source>
        <strain evidence="1 2">MK1</strain>
    </source>
</reference>
<gene>
    <name evidence="1" type="ORF">MFMK1_000962</name>
</gene>